<dbReference type="Proteomes" id="UP001549055">
    <property type="component" value="Unassembled WGS sequence"/>
</dbReference>
<gene>
    <name evidence="1" type="ORF">ABID27_000850</name>
</gene>
<evidence type="ECO:0000313" key="2">
    <source>
        <dbReference type="Proteomes" id="UP001549055"/>
    </source>
</evidence>
<protein>
    <submittedName>
        <fullName evidence="1">Uncharacterized protein</fullName>
    </submittedName>
</protein>
<organism evidence="1 2">
    <name type="scientific">Streptococcus gallinaceus</name>
    <dbReference type="NCBI Taxonomy" id="165758"/>
    <lineage>
        <taxon>Bacteria</taxon>
        <taxon>Bacillati</taxon>
        <taxon>Bacillota</taxon>
        <taxon>Bacilli</taxon>
        <taxon>Lactobacillales</taxon>
        <taxon>Streptococcaceae</taxon>
        <taxon>Streptococcus</taxon>
    </lineage>
</organism>
<dbReference type="EMBL" id="JBEPMK010000003">
    <property type="protein sequence ID" value="MET3644226.1"/>
    <property type="molecule type" value="Genomic_DNA"/>
</dbReference>
<comment type="caution">
    <text evidence="1">The sequence shown here is derived from an EMBL/GenBank/DDBJ whole genome shotgun (WGS) entry which is preliminary data.</text>
</comment>
<accession>A0ABV2JJY5</accession>
<sequence>MSTILLSSLAAVQVQADETANRDLVHFLNMRHLS</sequence>
<proteinExistence type="predicted"/>
<evidence type="ECO:0000313" key="1">
    <source>
        <dbReference type="EMBL" id="MET3644226.1"/>
    </source>
</evidence>
<keyword evidence="2" id="KW-1185">Reference proteome</keyword>
<reference evidence="1 2" key="1">
    <citation type="submission" date="2024-06" db="EMBL/GenBank/DDBJ databases">
        <title>Genomic Encyclopedia of Type Strains, Phase IV (KMG-IV): sequencing the most valuable type-strain genomes for metagenomic binning, comparative biology and taxonomic classification.</title>
        <authorList>
            <person name="Goeker M."/>
        </authorList>
    </citation>
    <scope>NUCLEOTIDE SEQUENCE [LARGE SCALE GENOMIC DNA]</scope>
    <source>
        <strain evidence="1 2">DSM 15349</strain>
    </source>
</reference>
<name>A0ABV2JJY5_9STRE</name>